<comment type="caution">
    <text evidence="2">The sequence shown here is derived from an EMBL/GenBank/DDBJ whole genome shotgun (WGS) entry which is preliminary data.</text>
</comment>
<protein>
    <submittedName>
        <fullName evidence="2">Uncharacterized protein</fullName>
    </submittedName>
</protein>
<organism evidence="2 3">
    <name type="scientific">Stephania yunnanensis</name>
    <dbReference type="NCBI Taxonomy" id="152371"/>
    <lineage>
        <taxon>Eukaryota</taxon>
        <taxon>Viridiplantae</taxon>
        <taxon>Streptophyta</taxon>
        <taxon>Embryophyta</taxon>
        <taxon>Tracheophyta</taxon>
        <taxon>Spermatophyta</taxon>
        <taxon>Magnoliopsida</taxon>
        <taxon>Ranunculales</taxon>
        <taxon>Menispermaceae</taxon>
        <taxon>Menispermoideae</taxon>
        <taxon>Cissampelideae</taxon>
        <taxon>Stephania</taxon>
    </lineage>
</organism>
<proteinExistence type="predicted"/>
<feature type="region of interest" description="Disordered" evidence="1">
    <location>
        <begin position="380"/>
        <end position="408"/>
    </location>
</feature>
<dbReference type="Proteomes" id="UP001420932">
    <property type="component" value="Unassembled WGS sequence"/>
</dbReference>
<dbReference type="AlphaFoldDB" id="A0AAP0E9D4"/>
<sequence length="408" mass="44762">MIRGKRGLDGHGKKINLRAYCISTMCGVYGASDVALSYIDGRRQMVCSLLGGLGGAQPVTEEPSLSRRSPALQTLGIYSKRNTMMQSTNVLVDSYDMKVDFGALGSISVEEALECKAPMLSDLQSWTYWNHLPKDGKIIRINHLASVDKFLDALLKGSSFQTAVKLLSLYASYGGKQHVPLSLLKSHAQRAMKVILKSSVDRAAVQSSCDELNGETIVCLPTFIHIKQKEGDPSDNQFNEPVFLASRFVLECLGLLPFENGLSMASESVGAHASEYQSHSRHRHIHAELCLYITATNNVKSLAKARDRVRDPVECTNKDNNLVLHRDKDMDMVHLDRDFNVSVWAYGQPGTAEPETNSCYCHVRRQMVCSLLGGLGGAQPVTEEPSLSRSPARHGGAQLVAEEPSPTE</sequence>
<evidence type="ECO:0000313" key="3">
    <source>
        <dbReference type="Proteomes" id="UP001420932"/>
    </source>
</evidence>
<evidence type="ECO:0000313" key="2">
    <source>
        <dbReference type="EMBL" id="KAK9087277.1"/>
    </source>
</evidence>
<accession>A0AAP0E9D4</accession>
<dbReference type="EMBL" id="JBBNAF010000013">
    <property type="protein sequence ID" value="KAK9087277.1"/>
    <property type="molecule type" value="Genomic_DNA"/>
</dbReference>
<evidence type="ECO:0000256" key="1">
    <source>
        <dbReference type="SAM" id="MobiDB-lite"/>
    </source>
</evidence>
<reference evidence="2 3" key="1">
    <citation type="submission" date="2024-01" db="EMBL/GenBank/DDBJ databases">
        <title>Genome assemblies of Stephania.</title>
        <authorList>
            <person name="Yang L."/>
        </authorList>
    </citation>
    <scope>NUCLEOTIDE SEQUENCE [LARGE SCALE GENOMIC DNA]</scope>
    <source>
        <strain evidence="2">YNDBR</strain>
        <tissue evidence="2">Leaf</tissue>
    </source>
</reference>
<keyword evidence="3" id="KW-1185">Reference proteome</keyword>
<gene>
    <name evidence="2" type="ORF">Syun_029671</name>
</gene>
<name>A0AAP0E9D4_9MAGN</name>